<protein>
    <submittedName>
        <fullName evidence="2">Uncharacterized protein</fullName>
    </submittedName>
</protein>
<proteinExistence type="predicted"/>
<feature type="non-terminal residue" evidence="2">
    <location>
        <position position="37"/>
    </location>
</feature>
<reference evidence="2" key="1">
    <citation type="submission" date="2020-02" db="EMBL/GenBank/DDBJ databases">
        <authorList>
            <person name="Meier V. D."/>
        </authorList>
    </citation>
    <scope>NUCLEOTIDE SEQUENCE</scope>
    <source>
        <strain evidence="2">AVDCRST_MAG56</strain>
    </source>
</reference>
<feature type="compositionally biased region" description="Polar residues" evidence="1">
    <location>
        <begin position="1"/>
        <end position="10"/>
    </location>
</feature>
<feature type="region of interest" description="Disordered" evidence="1">
    <location>
        <begin position="1"/>
        <end position="37"/>
    </location>
</feature>
<gene>
    <name evidence="2" type="ORF">AVDCRST_MAG56-912</name>
</gene>
<feature type="compositionally biased region" description="Basic and acidic residues" evidence="1">
    <location>
        <begin position="19"/>
        <end position="37"/>
    </location>
</feature>
<organism evidence="2">
    <name type="scientific">uncultured Cytophagales bacterium</name>
    <dbReference type="NCBI Taxonomy" id="158755"/>
    <lineage>
        <taxon>Bacteria</taxon>
        <taxon>Pseudomonadati</taxon>
        <taxon>Bacteroidota</taxon>
        <taxon>Sphingobacteriia</taxon>
        <taxon>Sphingobacteriales</taxon>
        <taxon>environmental samples</taxon>
    </lineage>
</organism>
<sequence>MASTQTSSPAKSRFTFGGPKKDTPRKPKSALREWLDS</sequence>
<evidence type="ECO:0000256" key="1">
    <source>
        <dbReference type="SAM" id="MobiDB-lite"/>
    </source>
</evidence>
<dbReference type="AlphaFoldDB" id="A0A6J4HQM5"/>
<name>A0A6J4HQM5_9SPHI</name>
<accession>A0A6J4HQM5</accession>
<evidence type="ECO:0000313" key="2">
    <source>
        <dbReference type="EMBL" id="CAA9231052.1"/>
    </source>
</evidence>
<dbReference type="EMBL" id="CADCTQ010000087">
    <property type="protein sequence ID" value="CAA9231052.1"/>
    <property type="molecule type" value="Genomic_DNA"/>
</dbReference>